<evidence type="ECO:0000259" key="2">
    <source>
        <dbReference type="Pfam" id="PF24879"/>
    </source>
</evidence>
<protein>
    <submittedName>
        <fullName evidence="3">DUF4132 domain-containing protein</fullName>
    </submittedName>
</protein>
<accession>A0ABT6YIZ6</accession>
<proteinExistence type="predicted"/>
<dbReference type="EMBL" id="JASHID010000003">
    <property type="protein sequence ID" value="MDI9863567.1"/>
    <property type="molecule type" value="Genomic_DNA"/>
</dbReference>
<name>A0ABT6YIZ6_9BACT</name>
<comment type="caution">
    <text evidence="3">The sequence shown here is derived from an EMBL/GenBank/DDBJ whole genome shotgun (WGS) entry which is preliminary data.</text>
</comment>
<reference evidence="3 4" key="1">
    <citation type="submission" date="2023-05" db="EMBL/GenBank/DDBJ databases">
        <title>Novel species of genus Flectobacillus isolated from stream in China.</title>
        <authorList>
            <person name="Lu H."/>
        </authorList>
    </citation>
    <scope>NUCLEOTIDE SEQUENCE [LARGE SCALE GENOMIC DNA]</scope>
    <source>
        <strain evidence="3 4">DC10W</strain>
    </source>
</reference>
<sequence>MINISNIADPTISHEWKVVIEFLASHTEPKKNPPKSWYKELSSLINRNISLGEYESFLLENLKSFKKEIPNLVSRYSENDYAKSPFLRGFLHSSILFLENTKITDIIEDITVTSFSKGAQGVPIGNDALYILSDLPVDRVVGSLGKLRSRIKKGPVRSKIATILNNIGKKHGKTANELEEMSISDFGLNNQNELVFCVNDWNGTISFATVNQSEISWTNGTKVQKSPPKEITTAFKEDLKEFTENIKEIKEQLASQCFRIESFYLNDVKWSFEYWEKYYLQHNLVSIIAKNLIWDIVWEGNKVNVTWSNGYFIDSNQAIVENIPIHATVSLWHPIYSTIEEIRNWRKYFNEKQIIQGIKQAFREVYVLTDAELNTKSYSNRFAAHIIQVGTYLTKSRSKGWMGSALLMENFALKIPHFDIKAEFWIQRISQEGEDWYGTGLGATDQVRFYKNKEQIELKDVPLIVFAEVMRDVDLFIGASSITNNPYWTDNGTGKNTDSQSYWYEYSFGSLRMSGDIRMETLKEIIPMLSIKDVCSFEGNFLKVQGKIRNYKIHVGSGNILMEPNDQYLCIVPDSSNRMAKEKIFLPFDNDETLSIIISKALLLAKDNETTDETIISQITLK</sequence>
<dbReference type="Proteomes" id="UP001236569">
    <property type="component" value="Unassembled WGS sequence"/>
</dbReference>
<organism evidence="3 4">
    <name type="scientific">Flectobacillus longus</name>
    <dbReference type="NCBI Taxonomy" id="2984207"/>
    <lineage>
        <taxon>Bacteria</taxon>
        <taxon>Pseudomonadati</taxon>
        <taxon>Bacteroidota</taxon>
        <taxon>Cytophagia</taxon>
        <taxon>Cytophagales</taxon>
        <taxon>Flectobacillaceae</taxon>
        <taxon>Flectobacillus</taxon>
    </lineage>
</organism>
<evidence type="ECO:0000259" key="1">
    <source>
        <dbReference type="Pfam" id="PF13569"/>
    </source>
</evidence>
<dbReference type="InterPro" id="IPR056639">
    <property type="entry name" value="DUF7737"/>
</dbReference>
<gene>
    <name evidence="3" type="ORF">QM480_04490</name>
</gene>
<feature type="domain" description="DUF7737" evidence="2">
    <location>
        <begin position="517"/>
        <end position="619"/>
    </location>
</feature>
<dbReference type="RefSeq" id="WP_283368845.1">
    <property type="nucleotide sequence ID" value="NZ_JASHID010000003.1"/>
</dbReference>
<keyword evidence="4" id="KW-1185">Reference proteome</keyword>
<dbReference type="Pfam" id="PF13569">
    <property type="entry name" value="DUF4132"/>
    <property type="match status" value="1"/>
</dbReference>
<evidence type="ECO:0000313" key="3">
    <source>
        <dbReference type="EMBL" id="MDI9863567.1"/>
    </source>
</evidence>
<feature type="domain" description="DUF4132" evidence="1">
    <location>
        <begin position="222"/>
        <end position="401"/>
    </location>
</feature>
<dbReference type="InterPro" id="IPR025406">
    <property type="entry name" value="DUF4132"/>
</dbReference>
<evidence type="ECO:0000313" key="4">
    <source>
        <dbReference type="Proteomes" id="UP001236569"/>
    </source>
</evidence>
<dbReference type="Pfam" id="PF24879">
    <property type="entry name" value="DUF7737"/>
    <property type="match status" value="1"/>
</dbReference>